<dbReference type="SUPFAM" id="SSF52042">
    <property type="entry name" value="Ribosomal protein L32e"/>
    <property type="match status" value="1"/>
</dbReference>
<evidence type="ECO:0000256" key="2">
    <source>
        <dbReference type="ARBA" id="ARBA00022980"/>
    </source>
</evidence>
<dbReference type="GO" id="GO:0022625">
    <property type="term" value="C:cytosolic large ribosomal subunit"/>
    <property type="evidence" value="ECO:0007669"/>
    <property type="project" value="TreeGrafter"/>
</dbReference>
<proteinExistence type="evidence at transcript level"/>
<organism evidence="5">
    <name type="scientific">Suberites domuncula</name>
    <name type="common">Sponge</name>
    <dbReference type="NCBI Taxonomy" id="55567"/>
    <lineage>
        <taxon>Eukaryota</taxon>
        <taxon>Metazoa</taxon>
        <taxon>Porifera</taxon>
        <taxon>Demospongiae</taxon>
        <taxon>Heteroscleromorpha</taxon>
        <taxon>Suberitida</taxon>
        <taxon>Suberitidae</taxon>
        <taxon>Suberites</taxon>
    </lineage>
</organism>
<dbReference type="EMBL" id="AY857447">
    <property type="protein sequence ID" value="AAX48866.1"/>
    <property type="molecule type" value="mRNA"/>
</dbReference>
<comment type="similarity">
    <text evidence="1">Belongs to the eukaryotic ribosomal protein eL32 family.</text>
</comment>
<dbReference type="SMART" id="SM01393">
    <property type="entry name" value="Ribosomal_L32e"/>
    <property type="match status" value="1"/>
</dbReference>
<sequence>MANPIKTVKHLKKRTKKFIRHQSDRYKKVKCNWRKPKGIDNRVRRRFKGVYLMPSIGYGSNRKSRNQLPNGFYKFVVNNTQELEVLMMSNRRYAAEIAHTVSARKRRTIVERAQQLDIKILNANAKLRSEENE</sequence>
<dbReference type="InterPro" id="IPR018263">
    <property type="entry name" value="Ribosomal_eL32_CS"/>
</dbReference>
<dbReference type="AlphaFoldDB" id="Q4KTF2"/>
<dbReference type="GO" id="GO:0006412">
    <property type="term" value="P:translation"/>
    <property type="evidence" value="ECO:0007669"/>
    <property type="project" value="InterPro"/>
</dbReference>
<dbReference type="CDD" id="cd00513">
    <property type="entry name" value="Ribosomal_L32_L32e"/>
    <property type="match status" value="1"/>
</dbReference>
<protein>
    <recommendedName>
        <fullName evidence="4">60S ribosomal protein L32</fullName>
    </recommendedName>
</protein>
<keyword evidence="2" id="KW-0689">Ribosomal protein</keyword>
<dbReference type="Pfam" id="PF01655">
    <property type="entry name" value="Ribosomal_L32e"/>
    <property type="match status" value="1"/>
</dbReference>
<dbReference type="PROSITE" id="PS00580">
    <property type="entry name" value="RIBOSOMAL_L32E"/>
    <property type="match status" value="1"/>
</dbReference>
<dbReference type="PANTHER" id="PTHR23413:SF1">
    <property type="entry name" value="RIBOSOMAL PROTEIN L32"/>
    <property type="match status" value="1"/>
</dbReference>
<dbReference type="GO" id="GO:0003735">
    <property type="term" value="F:structural constituent of ribosome"/>
    <property type="evidence" value="ECO:0007669"/>
    <property type="project" value="InterPro"/>
</dbReference>
<dbReference type="InterPro" id="IPR001515">
    <property type="entry name" value="Ribosomal_eL32"/>
</dbReference>
<name>Q4KTF2_SUBDO</name>
<dbReference type="PANTHER" id="PTHR23413">
    <property type="entry name" value="60S RIBOSOMAL PROTEIN L32 AND DNA-DIRECTED RNA POLYMERASE II, SUBUNIT N"/>
    <property type="match status" value="1"/>
</dbReference>
<accession>Q4KTF2</accession>
<keyword evidence="3" id="KW-0687">Ribonucleoprotein</keyword>
<evidence type="ECO:0000256" key="4">
    <source>
        <dbReference type="ARBA" id="ARBA00035335"/>
    </source>
</evidence>
<evidence type="ECO:0000256" key="1">
    <source>
        <dbReference type="ARBA" id="ARBA00008431"/>
    </source>
</evidence>
<evidence type="ECO:0000313" key="5">
    <source>
        <dbReference type="EMBL" id="AAX48866.1"/>
    </source>
</evidence>
<dbReference type="InterPro" id="IPR036351">
    <property type="entry name" value="Ribosomal_eL32_sf"/>
</dbReference>
<reference evidence="5" key="1">
    <citation type="journal article" date="2006" name="Gene">
        <title>The complete set of ribosomal proteins from the marine sponge Suberites domuncula.</title>
        <authorList>
            <person name="Perina D."/>
            <person name="Cetkovic H."/>
            <person name="Harcet M."/>
            <person name="Premzl M."/>
            <person name="Lukic-Bilela L."/>
            <person name="Mueller W.E.G."/>
            <person name="Gamulin V."/>
        </authorList>
    </citation>
    <scope>NUCLEOTIDE SEQUENCE</scope>
</reference>
<evidence type="ECO:0000256" key="3">
    <source>
        <dbReference type="ARBA" id="ARBA00023274"/>
    </source>
</evidence>